<evidence type="ECO:0000313" key="2">
    <source>
        <dbReference type="EMBL" id="RRT73246.1"/>
    </source>
</evidence>
<sequence length="221" mass="23321">MDPAGALPPMNPRFGQIPFPTPSGGGGGGASHHRRAQSEIFIRLPDDLLFDSDPDFEIPDIDFSSLSDDNFSGDSGARIAAEPARAATAAAVAAAGTGRPVPGAHLRSLSVDAAFFEGLSFQDAVPEGRAQHRRSGSMDGLTSSFEGESAPSLSDFARKTMPSDKLADLSLIDPKRAKRSLPRFSLPSGKTRTARYIPVQQLTGTWTGRYRAIPLRSAVGG</sequence>
<comment type="caution">
    <text evidence="2">The sequence shown here is derived from an EMBL/GenBank/DDBJ whole genome shotgun (WGS) entry which is preliminary data.</text>
</comment>
<gene>
    <name evidence="2" type="ORF">B296_00008189</name>
</gene>
<feature type="region of interest" description="Disordered" evidence="1">
    <location>
        <begin position="128"/>
        <end position="156"/>
    </location>
</feature>
<dbReference type="GO" id="GO:0005634">
    <property type="term" value="C:nucleus"/>
    <property type="evidence" value="ECO:0007669"/>
    <property type="project" value="TreeGrafter"/>
</dbReference>
<evidence type="ECO:0000313" key="3">
    <source>
        <dbReference type="Proteomes" id="UP000287651"/>
    </source>
</evidence>
<feature type="region of interest" description="Disordered" evidence="1">
    <location>
        <begin position="1"/>
        <end position="37"/>
    </location>
</feature>
<dbReference type="Proteomes" id="UP000287651">
    <property type="component" value="Unassembled WGS sequence"/>
</dbReference>
<protein>
    <submittedName>
        <fullName evidence="2">Uncharacterized protein</fullName>
    </submittedName>
</protein>
<proteinExistence type="predicted"/>
<name>A0A427AAL0_ENSVE</name>
<accession>A0A427AAL0</accession>
<evidence type="ECO:0000256" key="1">
    <source>
        <dbReference type="SAM" id="MobiDB-lite"/>
    </source>
</evidence>
<dbReference type="GO" id="GO:0003700">
    <property type="term" value="F:DNA-binding transcription factor activity"/>
    <property type="evidence" value="ECO:0007669"/>
    <property type="project" value="TreeGrafter"/>
</dbReference>
<organism evidence="2 3">
    <name type="scientific">Ensete ventricosum</name>
    <name type="common">Abyssinian banana</name>
    <name type="synonym">Musa ensete</name>
    <dbReference type="NCBI Taxonomy" id="4639"/>
    <lineage>
        <taxon>Eukaryota</taxon>
        <taxon>Viridiplantae</taxon>
        <taxon>Streptophyta</taxon>
        <taxon>Embryophyta</taxon>
        <taxon>Tracheophyta</taxon>
        <taxon>Spermatophyta</taxon>
        <taxon>Magnoliopsida</taxon>
        <taxon>Liliopsida</taxon>
        <taxon>Zingiberales</taxon>
        <taxon>Musaceae</taxon>
        <taxon>Ensete</taxon>
    </lineage>
</organism>
<reference evidence="2 3" key="1">
    <citation type="journal article" date="2014" name="Agronomy (Basel)">
        <title>A Draft Genome Sequence for Ensete ventricosum, the Drought-Tolerant Tree Against Hunger.</title>
        <authorList>
            <person name="Harrison J."/>
            <person name="Moore K.A."/>
            <person name="Paszkiewicz K."/>
            <person name="Jones T."/>
            <person name="Grant M."/>
            <person name="Ambacheew D."/>
            <person name="Muzemil S."/>
            <person name="Studholme D.J."/>
        </authorList>
    </citation>
    <scope>NUCLEOTIDE SEQUENCE [LARGE SCALE GENOMIC DNA]</scope>
</reference>
<dbReference type="EMBL" id="AMZH03003152">
    <property type="protein sequence ID" value="RRT73246.1"/>
    <property type="molecule type" value="Genomic_DNA"/>
</dbReference>
<dbReference type="PANTHER" id="PTHR13690:SF86">
    <property type="entry name" value="TRANSCRIPTION FACTOR VIP1"/>
    <property type="match status" value="1"/>
</dbReference>
<dbReference type="AlphaFoldDB" id="A0A427AAL0"/>
<dbReference type="PANTHER" id="PTHR13690">
    <property type="entry name" value="TRANSCRIPTION FACTOR POSF21-RELATED"/>
    <property type="match status" value="1"/>
</dbReference>